<dbReference type="SUPFAM" id="SSF50129">
    <property type="entry name" value="GroES-like"/>
    <property type="match status" value="1"/>
</dbReference>
<keyword evidence="4" id="KW-1185">Reference proteome</keyword>
<name>A0ABS2RGY9_9ACTN</name>
<dbReference type="Proteomes" id="UP000704762">
    <property type="component" value="Unassembled WGS sequence"/>
</dbReference>
<dbReference type="InterPro" id="IPR013154">
    <property type="entry name" value="ADH-like_N"/>
</dbReference>
<dbReference type="InterPro" id="IPR036291">
    <property type="entry name" value="NAD(P)-bd_dom_sf"/>
</dbReference>
<organism evidence="3 4">
    <name type="scientific">Microlunatus panaciterrae</name>
    <dbReference type="NCBI Taxonomy" id="400768"/>
    <lineage>
        <taxon>Bacteria</taxon>
        <taxon>Bacillati</taxon>
        <taxon>Actinomycetota</taxon>
        <taxon>Actinomycetes</taxon>
        <taxon>Propionibacteriales</taxon>
        <taxon>Propionibacteriaceae</taxon>
        <taxon>Microlunatus</taxon>
    </lineage>
</organism>
<dbReference type="InterPro" id="IPR011032">
    <property type="entry name" value="GroES-like_sf"/>
</dbReference>
<comment type="caution">
    <text evidence="3">The sequence shown here is derived from an EMBL/GenBank/DDBJ whole genome shotgun (WGS) entry which is preliminary data.</text>
</comment>
<keyword evidence="1" id="KW-0521">NADP</keyword>
<dbReference type="InterPro" id="IPR051603">
    <property type="entry name" value="Zinc-ADH_QOR/CCCR"/>
</dbReference>
<dbReference type="InterPro" id="IPR020843">
    <property type="entry name" value="ER"/>
</dbReference>
<evidence type="ECO:0000259" key="2">
    <source>
        <dbReference type="SMART" id="SM00829"/>
    </source>
</evidence>
<evidence type="ECO:0000313" key="4">
    <source>
        <dbReference type="Proteomes" id="UP000704762"/>
    </source>
</evidence>
<dbReference type="CDD" id="cd05289">
    <property type="entry name" value="MDR_like_2"/>
    <property type="match status" value="1"/>
</dbReference>
<dbReference type="PANTHER" id="PTHR44154:SF1">
    <property type="entry name" value="QUINONE OXIDOREDUCTASE"/>
    <property type="match status" value="1"/>
</dbReference>
<dbReference type="SUPFAM" id="SSF51735">
    <property type="entry name" value="NAD(P)-binding Rossmann-fold domains"/>
    <property type="match status" value="1"/>
</dbReference>
<feature type="domain" description="Enoyl reductase (ER)" evidence="2">
    <location>
        <begin position="10"/>
        <end position="296"/>
    </location>
</feature>
<proteinExistence type="predicted"/>
<protein>
    <submittedName>
        <fullName evidence="3">NADPH:quinone reductase-like Zn-dependent oxidoreductase</fullName>
    </submittedName>
</protein>
<sequence length="299" mass="30141">MQALQFSTYGGPEVLEVAEVPEPQAGPGQIRIAVRTTSVNPIDWKIRSGAVGTEGALPRQLGFDAAGVVDQVGEGVEKITVGDEVFGLGSDTAAEYAVLNSWAAKPPSMPWAEAAAAGVAGETAHRVLGLLGTTSGQTVLIDGAAGGVGLFGVQLAVARGATVIGTASERNHEFLASLGATPVSYGSGLGDRVRALYPDGVDGVFDAVGKTPVADLIGLVDRPEQVVSIANFAAAGSGIRVTSGGSDGDPTAALAEVAALYAAGRLQIPVQTFPLADAEQAHRLSEGGHVRGKLVLVVG</sequence>
<reference evidence="3 4" key="1">
    <citation type="submission" date="2021-01" db="EMBL/GenBank/DDBJ databases">
        <title>Sequencing the genomes of 1000 actinobacteria strains.</title>
        <authorList>
            <person name="Klenk H.-P."/>
        </authorList>
    </citation>
    <scope>NUCLEOTIDE SEQUENCE [LARGE SCALE GENOMIC DNA]</scope>
    <source>
        <strain evidence="3 4">DSM 18662</strain>
    </source>
</reference>
<dbReference type="Gene3D" id="3.40.50.720">
    <property type="entry name" value="NAD(P)-binding Rossmann-like Domain"/>
    <property type="match status" value="1"/>
</dbReference>
<evidence type="ECO:0000256" key="1">
    <source>
        <dbReference type="ARBA" id="ARBA00022857"/>
    </source>
</evidence>
<dbReference type="Pfam" id="PF08240">
    <property type="entry name" value="ADH_N"/>
    <property type="match status" value="1"/>
</dbReference>
<dbReference type="PANTHER" id="PTHR44154">
    <property type="entry name" value="QUINONE OXIDOREDUCTASE"/>
    <property type="match status" value="1"/>
</dbReference>
<dbReference type="EMBL" id="JAFBCF010000001">
    <property type="protein sequence ID" value="MBM7797802.1"/>
    <property type="molecule type" value="Genomic_DNA"/>
</dbReference>
<dbReference type="Pfam" id="PF13602">
    <property type="entry name" value="ADH_zinc_N_2"/>
    <property type="match status" value="1"/>
</dbReference>
<dbReference type="Gene3D" id="3.90.180.10">
    <property type="entry name" value="Medium-chain alcohol dehydrogenases, catalytic domain"/>
    <property type="match status" value="1"/>
</dbReference>
<evidence type="ECO:0000313" key="3">
    <source>
        <dbReference type="EMBL" id="MBM7797802.1"/>
    </source>
</evidence>
<dbReference type="SMART" id="SM00829">
    <property type="entry name" value="PKS_ER"/>
    <property type="match status" value="1"/>
</dbReference>
<dbReference type="RefSeq" id="WP_204916434.1">
    <property type="nucleotide sequence ID" value="NZ_BAAAQP010000011.1"/>
</dbReference>
<gene>
    <name evidence="3" type="ORF">JOE57_000723</name>
</gene>
<accession>A0ABS2RGY9</accession>